<dbReference type="VEuPathDB" id="FungiDB:PSTT_10152"/>
<dbReference type="Proteomes" id="UP000239156">
    <property type="component" value="Unassembled WGS sequence"/>
</dbReference>
<gene>
    <name evidence="2" type="ORF">PSTT_10152</name>
</gene>
<feature type="compositionally biased region" description="Polar residues" evidence="1">
    <location>
        <begin position="177"/>
        <end position="199"/>
    </location>
</feature>
<comment type="caution">
    <text evidence="2">The sequence shown here is derived from an EMBL/GenBank/DDBJ whole genome shotgun (WGS) entry which is preliminary data.</text>
</comment>
<organism evidence="2 3">
    <name type="scientific">Puccinia striiformis</name>
    <dbReference type="NCBI Taxonomy" id="27350"/>
    <lineage>
        <taxon>Eukaryota</taxon>
        <taxon>Fungi</taxon>
        <taxon>Dikarya</taxon>
        <taxon>Basidiomycota</taxon>
        <taxon>Pucciniomycotina</taxon>
        <taxon>Pucciniomycetes</taxon>
        <taxon>Pucciniales</taxon>
        <taxon>Pucciniaceae</taxon>
        <taxon>Puccinia</taxon>
    </lineage>
</organism>
<dbReference type="EMBL" id="PKSL01000107">
    <property type="protein sequence ID" value="POW04807.1"/>
    <property type="molecule type" value="Genomic_DNA"/>
</dbReference>
<dbReference type="VEuPathDB" id="FungiDB:PSHT_14336"/>
<feature type="region of interest" description="Disordered" evidence="1">
    <location>
        <begin position="131"/>
        <end position="246"/>
    </location>
</feature>
<keyword evidence="3" id="KW-1185">Reference proteome</keyword>
<feature type="compositionally biased region" description="Polar residues" evidence="1">
    <location>
        <begin position="228"/>
        <end position="238"/>
    </location>
</feature>
<evidence type="ECO:0000313" key="3">
    <source>
        <dbReference type="Proteomes" id="UP000239156"/>
    </source>
</evidence>
<name>A0A2S4V5P0_9BASI</name>
<evidence type="ECO:0000256" key="1">
    <source>
        <dbReference type="SAM" id="MobiDB-lite"/>
    </source>
</evidence>
<proteinExistence type="predicted"/>
<dbReference type="AlphaFoldDB" id="A0A2S4V5P0"/>
<evidence type="ECO:0000313" key="2">
    <source>
        <dbReference type="EMBL" id="POW04807.1"/>
    </source>
</evidence>
<accession>A0A2S4V5P0</accession>
<protein>
    <submittedName>
        <fullName evidence="2">Uncharacterized protein</fullName>
    </submittedName>
</protein>
<sequence>MHLISKPVANETESPNAFLCQHSGASLVYHILSFSKLVSAADSIKWTSSLWEDRRPYEVRPPPTRELLAIFSSGPPLQLNRLKCGKETAHARLLALLQPESPTSPCLAAEPISTPRPSGDVTLDSIKKTNGARSTVSPIPNCPPPPFSGPGSVVDAASSRDVSMDTSSILSKPRVGSSLTDGATSMSEKTQDGSATQGPINIGKPMVSRNDPENHIIPGQVSGRRPKNSQSDGINITSARKKTQKRKTISYPLPVEYDRNPLPTQHIYSLLLKKSFDKFRNKVESNAFGAPRQAVKHRFSDLPYAMTKRSKPLSGVVMRPLRRHSHNSLQTPAAMTMFYRYLLESIYKLHQDQLNDLDVPLWIHRVQHQKLVDWLDVQFFTPADSLPLMGFREIVEVKRRSDEIGHAAHWRPDDKFGTIQLKLLDLFSQDRSFNHLGPVIIPELLDAFKTQHEAVYTAPRRASEVPMSLDFQQKNKFLLDLAKKSEDFGQLLTKQRKHVNSDPVLSPSCVYFTSKCDKTPLSNDYLEFHPRLPLAIYFPDHTLGSDQKPLYGILRVIKQQGDKTMIPSYRLDPKFKRLIAAVDCLHLEVLELSEMDEAERDKRRESISRWLARNVVDEYSVLPIIGKIALNDGLAPWEDPSYAGAGELYTPIQSRLIKHLSGMEEFANLQETSAFILNTWYQDHHSTWFDSLAGIKSIKTDQANQQ</sequence>
<feature type="compositionally biased region" description="Low complexity" evidence="1">
    <location>
        <begin position="149"/>
        <end position="161"/>
    </location>
</feature>
<reference evidence="2" key="1">
    <citation type="submission" date="2017-12" db="EMBL/GenBank/DDBJ databases">
        <title>Gene loss provides genomic basis for host adaptation in cereal stripe rust fungi.</title>
        <authorList>
            <person name="Xia C."/>
        </authorList>
    </citation>
    <scope>NUCLEOTIDE SEQUENCE [LARGE SCALE GENOMIC DNA]</scope>
    <source>
        <strain evidence="2">93-210</strain>
    </source>
</reference>